<feature type="region of interest" description="Disordered" evidence="1">
    <location>
        <begin position="215"/>
        <end position="244"/>
    </location>
</feature>
<dbReference type="AlphaFoldDB" id="A0AAD9YWK0"/>
<evidence type="ECO:0000256" key="1">
    <source>
        <dbReference type="SAM" id="MobiDB-lite"/>
    </source>
</evidence>
<feature type="region of interest" description="Disordered" evidence="1">
    <location>
        <begin position="23"/>
        <end position="61"/>
    </location>
</feature>
<name>A0AAD9YWK0_COLKA</name>
<organism evidence="2 3">
    <name type="scientific">Colletotrichum kahawae</name>
    <name type="common">Coffee berry disease fungus</name>
    <dbReference type="NCBI Taxonomy" id="34407"/>
    <lineage>
        <taxon>Eukaryota</taxon>
        <taxon>Fungi</taxon>
        <taxon>Dikarya</taxon>
        <taxon>Ascomycota</taxon>
        <taxon>Pezizomycotina</taxon>
        <taxon>Sordariomycetes</taxon>
        <taxon>Hypocreomycetidae</taxon>
        <taxon>Glomerellales</taxon>
        <taxon>Glomerellaceae</taxon>
        <taxon>Colletotrichum</taxon>
        <taxon>Colletotrichum gloeosporioides species complex</taxon>
    </lineage>
</organism>
<evidence type="ECO:0000313" key="2">
    <source>
        <dbReference type="EMBL" id="KAK2777845.1"/>
    </source>
</evidence>
<gene>
    <name evidence="2" type="ORF">CKAH01_11891</name>
</gene>
<protein>
    <submittedName>
        <fullName evidence="2">Uncharacterized protein</fullName>
    </submittedName>
</protein>
<reference evidence="2" key="1">
    <citation type="submission" date="2023-02" db="EMBL/GenBank/DDBJ databases">
        <title>Colletotrichum kahawae CIFC_Que2 genome sequencing and assembly.</title>
        <authorList>
            <person name="Baroncelli R."/>
        </authorList>
    </citation>
    <scope>NUCLEOTIDE SEQUENCE</scope>
    <source>
        <strain evidence="2">CIFC_Que2</strain>
    </source>
</reference>
<dbReference type="Proteomes" id="UP001281614">
    <property type="component" value="Unassembled WGS sequence"/>
</dbReference>
<accession>A0AAD9YWK0</accession>
<dbReference type="EMBL" id="VYYT01000015">
    <property type="protein sequence ID" value="KAK2777845.1"/>
    <property type="molecule type" value="Genomic_DNA"/>
</dbReference>
<comment type="caution">
    <text evidence="2">The sequence shown here is derived from an EMBL/GenBank/DDBJ whole genome shotgun (WGS) entry which is preliminary data.</text>
</comment>
<sequence length="244" mass="26019">MLVGAGTWRGEGRLTFGCAPRGFEDRQAVPTGGRDGGRKSTLTGGSGRRQRRRARRMQREVGDGLEVEMDSLSQAHGRVRRAQKKSGAARLGEARPLVNWPRVSGRAARPSAGRGAEGEISEEFAADREEAFSGVPPGCAQQSPTGLDLYLCDPCHHQRPASSRNVFVRPHSVVPAAGGVDSATLERRSCGAGASCCGLELAASRPERRLSAQVRRLEGTKSGPPPSPCVVRTEQARVRGGMRT</sequence>
<keyword evidence="3" id="KW-1185">Reference proteome</keyword>
<proteinExistence type="predicted"/>
<evidence type="ECO:0000313" key="3">
    <source>
        <dbReference type="Proteomes" id="UP001281614"/>
    </source>
</evidence>